<evidence type="ECO:0000313" key="2">
    <source>
        <dbReference type="Proteomes" id="UP001176806"/>
    </source>
</evidence>
<accession>A0ABT8WUB7</accession>
<dbReference type="Pfam" id="PF13328">
    <property type="entry name" value="HD_4"/>
    <property type="match status" value="1"/>
</dbReference>
<keyword evidence="2" id="KW-1185">Reference proteome</keyword>
<dbReference type="PANTHER" id="PTHR46246:SF1">
    <property type="entry name" value="GUANOSINE-3',5'-BIS(DIPHOSPHATE) 3'-PYROPHOSPHOHYDROLASE MESH1"/>
    <property type="match status" value="1"/>
</dbReference>
<dbReference type="EMBL" id="JAUOEL010000009">
    <property type="protein sequence ID" value="MDO5976777.1"/>
    <property type="molecule type" value="Genomic_DNA"/>
</dbReference>
<gene>
    <name evidence="1" type="ORF">Q4Q40_21465</name>
</gene>
<evidence type="ECO:0000313" key="1">
    <source>
        <dbReference type="EMBL" id="MDO5976777.1"/>
    </source>
</evidence>
<dbReference type="Gene3D" id="1.10.3210.10">
    <property type="entry name" value="Hypothetical protein af1432"/>
    <property type="match status" value="1"/>
</dbReference>
<dbReference type="SUPFAM" id="SSF109604">
    <property type="entry name" value="HD-domain/PDEase-like"/>
    <property type="match status" value="1"/>
</dbReference>
<organism evidence="1 2">
    <name type="scientific">Flavivirga jejuensis</name>
    <dbReference type="NCBI Taxonomy" id="870487"/>
    <lineage>
        <taxon>Bacteria</taxon>
        <taxon>Pseudomonadati</taxon>
        <taxon>Bacteroidota</taxon>
        <taxon>Flavobacteriia</taxon>
        <taxon>Flavobacteriales</taxon>
        <taxon>Flavobacteriaceae</taxon>
        <taxon>Flavivirga</taxon>
    </lineage>
</organism>
<reference evidence="1" key="1">
    <citation type="submission" date="2023-07" db="EMBL/GenBank/DDBJ databases">
        <title>Two novel species in the genus Flavivirga.</title>
        <authorList>
            <person name="Kwon K."/>
        </authorList>
    </citation>
    <scope>NUCLEOTIDE SEQUENCE</scope>
    <source>
        <strain evidence="1">KACC 14158</strain>
    </source>
</reference>
<dbReference type="RefSeq" id="WP_303304097.1">
    <property type="nucleotide sequence ID" value="NZ_BAABDA010000011.1"/>
</dbReference>
<comment type="caution">
    <text evidence="1">The sequence shown here is derived from an EMBL/GenBank/DDBJ whole genome shotgun (WGS) entry which is preliminary data.</text>
</comment>
<dbReference type="Proteomes" id="UP001176806">
    <property type="component" value="Unassembled WGS sequence"/>
</dbReference>
<name>A0ABT8WUB7_9FLAO</name>
<sequence length="174" mass="20308">MTEIKAKEFAIRVHGEQQYGARPYSFHLESVVQVAKELNLENDIILGCWLHDTIEDCDVSYQDIKREFGRDLAEIVFAVTDELGRNRKERKVKTYPKIKANEKALSVKLCDRIANLNQTISDEKFDLLSMYFKEQQEFKEKLYSPEHNVNTIKLWGILDDLVEKARNIKATNNL</sequence>
<dbReference type="InterPro" id="IPR052194">
    <property type="entry name" value="MESH1"/>
</dbReference>
<dbReference type="PANTHER" id="PTHR46246">
    <property type="entry name" value="GUANOSINE-3',5'-BIS(DIPHOSPHATE) 3'-PYROPHOSPHOHYDROLASE MESH1"/>
    <property type="match status" value="1"/>
</dbReference>
<protein>
    <submittedName>
        <fullName evidence="1">HD domain-containing protein</fullName>
    </submittedName>
</protein>
<proteinExistence type="predicted"/>